<organism evidence="3 4">
    <name type="scientific">Handelsmanbacteria sp. (strain RIFCSPLOWO2_12_FULL_64_10)</name>
    <dbReference type="NCBI Taxonomy" id="1817868"/>
    <lineage>
        <taxon>Bacteria</taxon>
        <taxon>Candidatus Handelsmaniibacteriota</taxon>
    </lineage>
</organism>
<reference evidence="3 4" key="1">
    <citation type="journal article" date="2016" name="Nat. Commun.">
        <title>Thousands of microbial genomes shed light on interconnected biogeochemical processes in an aquifer system.</title>
        <authorList>
            <person name="Anantharaman K."/>
            <person name="Brown C.T."/>
            <person name="Hug L.A."/>
            <person name="Sharon I."/>
            <person name="Castelle C.J."/>
            <person name="Probst A.J."/>
            <person name="Thomas B.C."/>
            <person name="Singh A."/>
            <person name="Wilkins M.J."/>
            <person name="Karaoz U."/>
            <person name="Brodie E.L."/>
            <person name="Williams K.H."/>
            <person name="Hubbard S.S."/>
            <person name="Banfield J.F."/>
        </authorList>
    </citation>
    <scope>NUCLEOTIDE SEQUENCE [LARGE SCALE GENOMIC DNA]</scope>
    <source>
        <strain evidence="4">RIFCSPLOWO2_12_FULL_64_10</strain>
    </source>
</reference>
<dbReference type="Pfam" id="PF13650">
    <property type="entry name" value="Asp_protease_2"/>
    <property type="match status" value="1"/>
</dbReference>
<dbReference type="InterPro" id="IPR001969">
    <property type="entry name" value="Aspartic_peptidase_AS"/>
</dbReference>
<evidence type="ECO:0000259" key="2">
    <source>
        <dbReference type="PROSITE" id="PS50175"/>
    </source>
</evidence>
<protein>
    <submittedName>
        <fullName evidence="3">Aspartyl protease</fullName>
    </submittedName>
</protein>
<dbReference type="InterPro" id="IPR001995">
    <property type="entry name" value="Peptidase_A2_cat"/>
</dbReference>
<keyword evidence="1" id="KW-0378">Hydrolase</keyword>
<dbReference type="InterPro" id="IPR021109">
    <property type="entry name" value="Peptidase_aspartic_dom_sf"/>
</dbReference>
<comment type="caution">
    <text evidence="3">The sequence shown here is derived from an EMBL/GenBank/DDBJ whole genome shotgun (WGS) entry which is preliminary data.</text>
</comment>
<dbReference type="AlphaFoldDB" id="A0A1F6C9K4"/>
<dbReference type="EMBL" id="MFKF01000365">
    <property type="protein sequence ID" value="OGG45835.1"/>
    <property type="molecule type" value="Genomic_DNA"/>
</dbReference>
<dbReference type="CDD" id="cd00303">
    <property type="entry name" value="retropepsin_like"/>
    <property type="match status" value="1"/>
</dbReference>
<dbReference type="PROSITE" id="PS00141">
    <property type="entry name" value="ASP_PROTEASE"/>
    <property type="match status" value="1"/>
</dbReference>
<sequence>MGLPYIEGVACGPSNKTAKVRFLVDSGATYSLLPTEIWQAIELTPKRTETFSLADGTLVQRKVSECHVALPQGDGHTPVILGEPGDEALLGVVTLEILGLVLNPFNRTLQPMRMLLA</sequence>
<dbReference type="SUPFAM" id="SSF50630">
    <property type="entry name" value="Acid proteases"/>
    <property type="match status" value="1"/>
</dbReference>
<feature type="domain" description="Peptidase A2" evidence="2">
    <location>
        <begin position="20"/>
        <end position="102"/>
    </location>
</feature>
<dbReference type="PROSITE" id="PS50175">
    <property type="entry name" value="ASP_PROT_RETROV"/>
    <property type="match status" value="1"/>
</dbReference>
<dbReference type="GO" id="GO:0004190">
    <property type="term" value="F:aspartic-type endopeptidase activity"/>
    <property type="evidence" value="ECO:0007669"/>
    <property type="project" value="InterPro"/>
</dbReference>
<evidence type="ECO:0000313" key="4">
    <source>
        <dbReference type="Proteomes" id="UP000178606"/>
    </source>
</evidence>
<evidence type="ECO:0000313" key="3">
    <source>
        <dbReference type="EMBL" id="OGG45835.1"/>
    </source>
</evidence>
<name>A0A1F6C9K4_HANXR</name>
<dbReference type="GO" id="GO:0006508">
    <property type="term" value="P:proteolysis"/>
    <property type="evidence" value="ECO:0007669"/>
    <property type="project" value="UniProtKB-KW"/>
</dbReference>
<gene>
    <name evidence="3" type="ORF">A3F84_05805</name>
</gene>
<proteinExistence type="predicted"/>
<dbReference type="Proteomes" id="UP000178606">
    <property type="component" value="Unassembled WGS sequence"/>
</dbReference>
<evidence type="ECO:0000256" key="1">
    <source>
        <dbReference type="ARBA" id="ARBA00022801"/>
    </source>
</evidence>
<dbReference type="Gene3D" id="2.40.70.10">
    <property type="entry name" value="Acid Proteases"/>
    <property type="match status" value="1"/>
</dbReference>
<keyword evidence="3" id="KW-0645">Protease</keyword>
<accession>A0A1F6C9K4</accession>